<comment type="caution">
    <text evidence="1">The sequence shown here is derived from an EMBL/GenBank/DDBJ whole genome shotgun (WGS) entry which is preliminary data.</text>
</comment>
<dbReference type="AlphaFoldDB" id="A0AAU9N0I3"/>
<dbReference type="Gene3D" id="3.30.460.10">
    <property type="entry name" value="Beta Polymerase, domain 2"/>
    <property type="match status" value="1"/>
</dbReference>
<keyword evidence="2" id="KW-1185">Reference proteome</keyword>
<gene>
    <name evidence="1" type="ORF">LVIROSA_LOCUS19036</name>
</gene>
<reference evidence="1 2" key="1">
    <citation type="submission" date="2022-01" db="EMBL/GenBank/DDBJ databases">
        <authorList>
            <person name="Xiong W."/>
            <person name="Schranz E."/>
        </authorList>
    </citation>
    <scope>NUCLEOTIDE SEQUENCE [LARGE SCALE GENOMIC DNA]</scope>
</reference>
<evidence type="ECO:0000313" key="2">
    <source>
        <dbReference type="Proteomes" id="UP001157418"/>
    </source>
</evidence>
<name>A0AAU9N0I3_9ASTR</name>
<dbReference type="Proteomes" id="UP001157418">
    <property type="component" value="Unassembled WGS sequence"/>
</dbReference>
<evidence type="ECO:0000313" key="1">
    <source>
        <dbReference type="EMBL" id="CAH1432387.1"/>
    </source>
</evidence>
<organism evidence="1 2">
    <name type="scientific">Lactuca virosa</name>
    <dbReference type="NCBI Taxonomy" id="75947"/>
    <lineage>
        <taxon>Eukaryota</taxon>
        <taxon>Viridiplantae</taxon>
        <taxon>Streptophyta</taxon>
        <taxon>Embryophyta</taxon>
        <taxon>Tracheophyta</taxon>
        <taxon>Spermatophyta</taxon>
        <taxon>Magnoliopsida</taxon>
        <taxon>eudicotyledons</taxon>
        <taxon>Gunneridae</taxon>
        <taxon>Pentapetalae</taxon>
        <taxon>asterids</taxon>
        <taxon>campanulids</taxon>
        <taxon>Asterales</taxon>
        <taxon>Asteraceae</taxon>
        <taxon>Cichorioideae</taxon>
        <taxon>Cichorieae</taxon>
        <taxon>Lactucinae</taxon>
        <taxon>Lactuca</taxon>
    </lineage>
</organism>
<accession>A0AAU9N0I3</accession>
<dbReference type="EMBL" id="CAKMRJ010003334">
    <property type="protein sequence ID" value="CAH1432387.1"/>
    <property type="molecule type" value="Genomic_DNA"/>
</dbReference>
<proteinExistence type="predicted"/>
<sequence>MSSSFVTIFNPLFFRHQHKQIMSSSPSFFITSKKRLRENHIRAASATILTYGSYSLAVYNVENDIDALCAGPWFAYLTEVG</sequence>
<protein>
    <submittedName>
        <fullName evidence="1">Uncharacterized protein</fullName>
    </submittedName>
</protein>
<dbReference type="InterPro" id="IPR043519">
    <property type="entry name" value="NT_sf"/>
</dbReference>